<dbReference type="Proteomes" id="UP000256310">
    <property type="component" value="Unassembled WGS sequence"/>
</dbReference>
<keyword evidence="2 6" id="KW-0479">Metal-binding</keyword>
<dbReference type="InterPro" id="IPR002328">
    <property type="entry name" value="ADH_Zn_CS"/>
</dbReference>
<organism evidence="8 9">
    <name type="scientific">Parasphingopyxis lamellibrachiae</name>
    <dbReference type="NCBI Taxonomy" id="680125"/>
    <lineage>
        <taxon>Bacteria</taxon>
        <taxon>Pseudomonadati</taxon>
        <taxon>Pseudomonadota</taxon>
        <taxon>Alphaproteobacteria</taxon>
        <taxon>Sphingomonadales</taxon>
        <taxon>Sphingomonadaceae</taxon>
        <taxon>Parasphingopyxis</taxon>
    </lineage>
</organism>
<dbReference type="InterPro" id="IPR013154">
    <property type="entry name" value="ADH-like_N"/>
</dbReference>
<dbReference type="PROSITE" id="PS00059">
    <property type="entry name" value="ADH_ZINC"/>
    <property type="match status" value="1"/>
</dbReference>
<dbReference type="AlphaFoldDB" id="A0A3D9FGF1"/>
<dbReference type="OrthoDB" id="9770544at2"/>
<dbReference type="PANTHER" id="PTHR43880:SF12">
    <property type="entry name" value="ALCOHOL DEHYDROGENASE CLASS-3"/>
    <property type="match status" value="1"/>
</dbReference>
<comment type="cofactor">
    <cofactor evidence="1 6">
        <name>Zn(2+)</name>
        <dbReference type="ChEBI" id="CHEBI:29105"/>
    </cofactor>
</comment>
<dbReference type="Pfam" id="PF00107">
    <property type="entry name" value="ADH_zinc_N"/>
    <property type="match status" value="1"/>
</dbReference>
<evidence type="ECO:0000256" key="1">
    <source>
        <dbReference type="ARBA" id="ARBA00001947"/>
    </source>
</evidence>
<dbReference type="InterPro" id="IPR011032">
    <property type="entry name" value="GroES-like_sf"/>
</dbReference>
<dbReference type="GO" id="GO:0046294">
    <property type="term" value="P:formaldehyde catabolic process"/>
    <property type="evidence" value="ECO:0007669"/>
    <property type="project" value="TreeGrafter"/>
</dbReference>
<dbReference type="SMART" id="SM00829">
    <property type="entry name" value="PKS_ER"/>
    <property type="match status" value="1"/>
</dbReference>
<evidence type="ECO:0000313" key="9">
    <source>
        <dbReference type="Proteomes" id="UP000256310"/>
    </source>
</evidence>
<dbReference type="SUPFAM" id="SSF50129">
    <property type="entry name" value="GroES-like"/>
    <property type="match status" value="2"/>
</dbReference>
<dbReference type="GO" id="GO:0008270">
    <property type="term" value="F:zinc ion binding"/>
    <property type="evidence" value="ECO:0007669"/>
    <property type="project" value="InterPro"/>
</dbReference>
<dbReference type="InterPro" id="IPR013149">
    <property type="entry name" value="ADH-like_C"/>
</dbReference>
<keyword evidence="4" id="KW-0560">Oxidoreductase</keyword>
<dbReference type="InterPro" id="IPR020843">
    <property type="entry name" value="ER"/>
</dbReference>
<evidence type="ECO:0000256" key="6">
    <source>
        <dbReference type="RuleBase" id="RU361277"/>
    </source>
</evidence>
<dbReference type="SUPFAM" id="SSF51735">
    <property type="entry name" value="NAD(P)-binding Rossmann-fold domains"/>
    <property type="match status" value="1"/>
</dbReference>
<keyword evidence="3 6" id="KW-0862">Zinc</keyword>
<comment type="similarity">
    <text evidence="6">Belongs to the zinc-containing alcohol dehydrogenase family.</text>
</comment>
<comment type="caution">
    <text evidence="8">The sequence shown here is derived from an EMBL/GenBank/DDBJ whole genome shotgun (WGS) entry which is preliminary data.</text>
</comment>
<dbReference type="InterPro" id="IPR036291">
    <property type="entry name" value="NAD(P)-bd_dom_sf"/>
</dbReference>
<feature type="domain" description="Enoyl reductase (ER)" evidence="7">
    <location>
        <begin position="10"/>
        <end position="357"/>
    </location>
</feature>
<evidence type="ECO:0000259" key="7">
    <source>
        <dbReference type="SMART" id="SM00829"/>
    </source>
</evidence>
<sequence>MKAALLVEPGKPLEIHDVEIGKPGPREVLIKTKAVGLCRSDLHFVDGVYPYPLPTIPGHEAAGVVEAVGSEVGHVAVGDHVITFLAPFCGTCNLCQNGQQSLCVDPSTKRAEGDAPRLSRDGEPITQFLNLSGFAEKMLVHENACVAIDKDMPMDRAALIGCSVITGSGSIFNDCGLKPGETVAVVGAGGIGLSAINAAKIAGAGDIIAIDPVASKRELAKAMGATKTFDARDEDVVKQVIEATGGGVDYAVEAVGRTDSVQIAWKVLRRGGAATVLGMIAPGEMLEIHGPDFLQGKSIKGSLMGSAHFMRDMPKLVAYYLDGRLDLDSVIAERITLEEINDGFDKLRGGDSVRSVIMFD</sequence>
<dbReference type="Gene3D" id="3.90.180.10">
    <property type="entry name" value="Medium-chain alcohol dehydrogenases, catalytic domain"/>
    <property type="match status" value="1"/>
</dbReference>
<dbReference type="RefSeq" id="WP_116235631.1">
    <property type="nucleotide sequence ID" value="NZ_QRDP01000004.1"/>
</dbReference>
<dbReference type="Gene3D" id="3.40.50.720">
    <property type="entry name" value="NAD(P)-binding Rossmann-like Domain"/>
    <property type="match status" value="1"/>
</dbReference>
<reference evidence="8 9" key="1">
    <citation type="submission" date="2018-07" db="EMBL/GenBank/DDBJ databases">
        <title>Genomic Encyclopedia of Type Strains, Phase IV (KMG-IV): sequencing the most valuable type-strain genomes for metagenomic binning, comparative biology and taxonomic classification.</title>
        <authorList>
            <person name="Goeker M."/>
        </authorList>
    </citation>
    <scope>NUCLEOTIDE SEQUENCE [LARGE SCALE GENOMIC DNA]</scope>
    <source>
        <strain evidence="8 9">DSM 26725</strain>
    </source>
</reference>
<evidence type="ECO:0000256" key="4">
    <source>
        <dbReference type="ARBA" id="ARBA00023002"/>
    </source>
</evidence>
<evidence type="ECO:0000256" key="3">
    <source>
        <dbReference type="ARBA" id="ARBA00022833"/>
    </source>
</evidence>
<evidence type="ECO:0000256" key="5">
    <source>
        <dbReference type="ARBA" id="ARBA00023027"/>
    </source>
</evidence>
<dbReference type="Pfam" id="PF08240">
    <property type="entry name" value="ADH_N"/>
    <property type="match status" value="1"/>
</dbReference>
<dbReference type="CDD" id="cd08279">
    <property type="entry name" value="Zn_ADH_class_III"/>
    <property type="match status" value="1"/>
</dbReference>
<dbReference type="GO" id="GO:0051903">
    <property type="term" value="F:S-(hydroxymethyl)glutathione dehydrogenase [NAD(P)+] activity"/>
    <property type="evidence" value="ECO:0007669"/>
    <property type="project" value="TreeGrafter"/>
</dbReference>
<evidence type="ECO:0000256" key="2">
    <source>
        <dbReference type="ARBA" id="ARBA00022723"/>
    </source>
</evidence>
<name>A0A3D9FGF1_9SPHN</name>
<keyword evidence="9" id="KW-1185">Reference proteome</keyword>
<gene>
    <name evidence="8" type="ORF">DFR46_1213</name>
</gene>
<dbReference type="PANTHER" id="PTHR43880">
    <property type="entry name" value="ALCOHOL DEHYDROGENASE"/>
    <property type="match status" value="1"/>
</dbReference>
<keyword evidence="5" id="KW-0520">NAD</keyword>
<proteinExistence type="inferred from homology"/>
<evidence type="ECO:0000313" key="8">
    <source>
        <dbReference type="EMBL" id="RED16196.1"/>
    </source>
</evidence>
<protein>
    <submittedName>
        <fullName evidence="8">S-(Hydroxymethyl)glutathione dehydrogenase/alcohol dehydrogenase</fullName>
    </submittedName>
</protein>
<dbReference type="GO" id="GO:0005829">
    <property type="term" value="C:cytosol"/>
    <property type="evidence" value="ECO:0007669"/>
    <property type="project" value="TreeGrafter"/>
</dbReference>
<dbReference type="FunFam" id="3.40.50.720:FF:000003">
    <property type="entry name" value="S-(hydroxymethyl)glutathione dehydrogenase"/>
    <property type="match status" value="1"/>
</dbReference>
<accession>A0A3D9FGF1</accession>
<dbReference type="EMBL" id="QRDP01000004">
    <property type="protein sequence ID" value="RED16196.1"/>
    <property type="molecule type" value="Genomic_DNA"/>
</dbReference>